<sequence length="287" mass="33156">MDRRCFAILCHLLRTTARLVGTEVIDVEEMVAMFLHILAHDMKNRIIQREFVRSGETVSRHFNLVLLSVLRLHNELLKKPQLVTNSCMDPRWKWFESHPAAKDLLHKSFPYYDDLFYVFGKDRATRARSETFADVGSNVPNMFNGDVPLDDSHDQDIPMMYSQGVHMSPDEMFGIRAGQASERKNCSSGSKRKQGSKHYETVEVIKSAIEFGNDQLKAIANWPKEKRATEVELRAEVMKQLQDIPELQSRDRAKLIQILFRSVEAIEGFLSIPTERKLEYCNILLQN</sequence>
<name>A0A9I9DLI9_CUCME</name>
<dbReference type="PANTHER" id="PTHR46250:SF18">
    <property type="entry name" value="MYB_SANT-LIKE DOMAIN-CONTAINING PROTEIN"/>
    <property type="match status" value="1"/>
</dbReference>
<dbReference type="InterPro" id="IPR058353">
    <property type="entry name" value="DUF8040"/>
</dbReference>
<accession>A0A9I9DLI9</accession>
<evidence type="ECO:0000256" key="1">
    <source>
        <dbReference type="SAM" id="SignalP"/>
    </source>
</evidence>
<dbReference type="Gramene" id="MELO3C020454.2.1">
    <property type="protein sequence ID" value="MELO3C020454.2.1"/>
    <property type="gene ID" value="MELO3C020454.2"/>
</dbReference>
<keyword evidence="1" id="KW-0732">Signal</keyword>
<reference evidence="3" key="1">
    <citation type="submission" date="2023-03" db="UniProtKB">
        <authorList>
            <consortium name="EnsemblPlants"/>
        </authorList>
    </citation>
    <scope>IDENTIFICATION</scope>
</reference>
<feature type="chain" id="PRO_5039889233" description="DUF8040 domain-containing protein" evidence="1">
    <location>
        <begin position="18"/>
        <end position="287"/>
    </location>
</feature>
<evidence type="ECO:0000259" key="2">
    <source>
        <dbReference type="Pfam" id="PF26138"/>
    </source>
</evidence>
<dbReference type="EnsemblPlants" id="MELO3C020454.2.1">
    <property type="protein sequence ID" value="MELO3C020454.2.1"/>
    <property type="gene ID" value="MELO3C020454.2"/>
</dbReference>
<organism evidence="3">
    <name type="scientific">Cucumis melo</name>
    <name type="common">Muskmelon</name>
    <dbReference type="NCBI Taxonomy" id="3656"/>
    <lineage>
        <taxon>Eukaryota</taxon>
        <taxon>Viridiplantae</taxon>
        <taxon>Streptophyta</taxon>
        <taxon>Embryophyta</taxon>
        <taxon>Tracheophyta</taxon>
        <taxon>Spermatophyta</taxon>
        <taxon>Magnoliopsida</taxon>
        <taxon>eudicotyledons</taxon>
        <taxon>Gunneridae</taxon>
        <taxon>Pentapetalae</taxon>
        <taxon>rosids</taxon>
        <taxon>fabids</taxon>
        <taxon>Cucurbitales</taxon>
        <taxon>Cucurbitaceae</taxon>
        <taxon>Benincaseae</taxon>
        <taxon>Cucumis</taxon>
    </lineage>
</organism>
<feature type="signal peptide" evidence="1">
    <location>
        <begin position="1"/>
        <end position="17"/>
    </location>
</feature>
<feature type="domain" description="DUF8040" evidence="2">
    <location>
        <begin position="1"/>
        <end position="69"/>
    </location>
</feature>
<evidence type="ECO:0000313" key="3">
    <source>
        <dbReference type="EnsemblPlants" id="MELO3C020454.2.1"/>
    </source>
</evidence>
<protein>
    <recommendedName>
        <fullName evidence="2">DUF8040 domain-containing protein</fullName>
    </recommendedName>
</protein>
<dbReference type="Pfam" id="PF26138">
    <property type="entry name" value="DUF8040"/>
    <property type="match status" value="1"/>
</dbReference>
<dbReference type="PANTHER" id="PTHR46250">
    <property type="entry name" value="MYB/SANT-LIKE DNA-BINDING DOMAIN PROTEIN-RELATED"/>
    <property type="match status" value="1"/>
</dbReference>
<proteinExistence type="predicted"/>
<dbReference type="AlphaFoldDB" id="A0A9I9DLI9"/>